<feature type="region of interest" description="Disordered" evidence="1">
    <location>
        <begin position="253"/>
        <end position="293"/>
    </location>
</feature>
<sequence length="323" mass="35138">MIESGQDALSLIGQAWDVWLAATSSSSLSADESTSKAENKQRQCEEKPIVSTMPHKKALCYGFCPTQDEFFLLRCKDCGLLVKPIAYRHHQNTRHAVRRPSQDVHDREPNCSSRIRSDSGPTPGLSVFSPDSSSHTPDDFDGILLSPVAPHPTSATPEGARLCRESQSTSPPTVSSSISSSSSASQETRTGPDGARRKPPPNNRPKKTLRTIMPVKGAQLRTLAAMKAEDTDSYCVKQHGDLVMKFSKNIAQAGGGGNDIRAENRKPRNRRKQELTISPSPNGKGSNVIKSFDLVTPPCTPDRLKADIAAVRSHSSDILRTTR</sequence>
<feature type="compositionally biased region" description="Low complexity" evidence="1">
    <location>
        <begin position="166"/>
        <end position="186"/>
    </location>
</feature>
<keyword evidence="2" id="KW-1185">Reference proteome</keyword>
<evidence type="ECO:0000256" key="1">
    <source>
        <dbReference type="SAM" id="MobiDB-lite"/>
    </source>
</evidence>
<protein>
    <submittedName>
        <fullName evidence="3">C2H2-type domain-containing protein</fullName>
    </submittedName>
</protein>
<evidence type="ECO:0000313" key="2">
    <source>
        <dbReference type="Proteomes" id="UP000887566"/>
    </source>
</evidence>
<name>A0A914UL80_9BILA</name>
<accession>A0A914UL80</accession>
<organism evidence="2 3">
    <name type="scientific">Plectus sambesii</name>
    <dbReference type="NCBI Taxonomy" id="2011161"/>
    <lineage>
        <taxon>Eukaryota</taxon>
        <taxon>Metazoa</taxon>
        <taxon>Ecdysozoa</taxon>
        <taxon>Nematoda</taxon>
        <taxon>Chromadorea</taxon>
        <taxon>Plectida</taxon>
        <taxon>Plectina</taxon>
        <taxon>Plectoidea</taxon>
        <taxon>Plectidae</taxon>
        <taxon>Plectus</taxon>
    </lineage>
</organism>
<proteinExistence type="predicted"/>
<dbReference type="AlphaFoldDB" id="A0A914UL80"/>
<feature type="compositionally biased region" description="Basic and acidic residues" evidence="1">
    <location>
        <begin position="100"/>
        <end position="109"/>
    </location>
</feature>
<reference evidence="3" key="1">
    <citation type="submission" date="2022-11" db="UniProtKB">
        <authorList>
            <consortium name="WormBaseParasite"/>
        </authorList>
    </citation>
    <scope>IDENTIFICATION</scope>
</reference>
<evidence type="ECO:0000313" key="3">
    <source>
        <dbReference type="WBParaSite" id="PSAMB.scaffold10907size3751.g33711.t1"/>
    </source>
</evidence>
<feature type="region of interest" description="Disordered" evidence="1">
    <location>
        <begin position="91"/>
        <end position="209"/>
    </location>
</feature>
<dbReference type="Proteomes" id="UP000887566">
    <property type="component" value="Unplaced"/>
</dbReference>
<feature type="compositionally biased region" description="Polar residues" evidence="1">
    <location>
        <begin position="275"/>
        <end position="289"/>
    </location>
</feature>
<dbReference type="WBParaSite" id="PSAMB.scaffold10907size3751.g33711.t1">
    <property type="protein sequence ID" value="PSAMB.scaffold10907size3751.g33711.t1"/>
    <property type="gene ID" value="PSAMB.scaffold10907size3751.g33711"/>
</dbReference>